<gene>
    <name evidence="2" type="ORF">BCO71033_02431</name>
</gene>
<dbReference type="AlphaFoldDB" id="A0A6P2XQ10"/>
<feature type="region of interest" description="Disordered" evidence="1">
    <location>
        <begin position="95"/>
        <end position="114"/>
    </location>
</feature>
<evidence type="ECO:0000313" key="2">
    <source>
        <dbReference type="EMBL" id="VWD10628.1"/>
    </source>
</evidence>
<organism evidence="2 3">
    <name type="scientific">Burkholderia contaminans</name>
    <dbReference type="NCBI Taxonomy" id="488447"/>
    <lineage>
        <taxon>Bacteria</taxon>
        <taxon>Pseudomonadati</taxon>
        <taxon>Pseudomonadota</taxon>
        <taxon>Betaproteobacteria</taxon>
        <taxon>Burkholderiales</taxon>
        <taxon>Burkholderiaceae</taxon>
        <taxon>Burkholderia</taxon>
        <taxon>Burkholderia cepacia complex</taxon>
    </lineage>
</organism>
<evidence type="ECO:0000256" key="1">
    <source>
        <dbReference type="SAM" id="MobiDB-lite"/>
    </source>
</evidence>
<protein>
    <submittedName>
        <fullName evidence="2">Uncharacterized protein</fullName>
    </submittedName>
</protein>
<evidence type="ECO:0000313" key="3">
    <source>
        <dbReference type="Proteomes" id="UP000494109"/>
    </source>
</evidence>
<feature type="compositionally biased region" description="Polar residues" evidence="1">
    <location>
        <begin position="125"/>
        <end position="141"/>
    </location>
</feature>
<dbReference type="Proteomes" id="UP000494109">
    <property type="component" value="Unassembled WGS sequence"/>
</dbReference>
<reference evidence="2 3" key="1">
    <citation type="submission" date="2019-09" db="EMBL/GenBank/DDBJ databases">
        <authorList>
            <person name="Depoorter E."/>
        </authorList>
    </citation>
    <scope>NUCLEOTIDE SEQUENCE [LARGE SCALE GENOMIC DNA]</scope>
    <source>
        <strain evidence="2">R-71033</strain>
    </source>
</reference>
<dbReference type="RefSeq" id="WP_235986532.1">
    <property type="nucleotide sequence ID" value="NZ_CABVQS010000009.1"/>
</dbReference>
<feature type="compositionally biased region" description="Basic and acidic residues" evidence="1">
    <location>
        <begin position="102"/>
        <end position="112"/>
    </location>
</feature>
<proteinExistence type="predicted"/>
<sequence>MEILEAYCTELGKVVDIYDAQKAYFASPENRRKRFNFRCSDDACRAERNPLVSGVNYDKLIEETEKYRQIHFRAPAGNPHLETCIWVQGHAQRRANGADTDGDPHPRVERSKSTNVIDVFRPKTSDSTAVAPSGKQVTNSPVDREPPDVNPSSGGGARARDGYTSTSRLERFIDCWAQYEGDELKEHQVVIEGKTLSYRQAVLRPDWITPDENGRRIVYGGARAKLWPEDTPKRLYINFMDECEKFDENEGGRSLTIDLPLSRIHAYSGGALLMKKIEQAQAPNHYLKVYFWGKINARSQRSGYVVEIEALDNLVLKAIARQSDS</sequence>
<name>A0A6P2XQ10_9BURK</name>
<accession>A0A6P2XQ10</accession>
<feature type="region of interest" description="Disordered" evidence="1">
    <location>
        <begin position="121"/>
        <end position="163"/>
    </location>
</feature>
<dbReference type="EMBL" id="CABVQS010000009">
    <property type="protein sequence ID" value="VWD10628.1"/>
    <property type="molecule type" value="Genomic_DNA"/>
</dbReference>